<dbReference type="SUPFAM" id="SSF52540">
    <property type="entry name" value="P-loop containing nucleoside triphosphate hydrolases"/>
    <property type="match status" value="1"/>
</dbReference>
<evidence type="ECO:0000313" key="7">
    <source>
        <dbReference type="Proteomes" id="UP000198806"/>
    </source>
</evidence>
<dbReference type="STRING" id="1527.SAMN04489757_103106"/>
<dbReference type="Pfam" id="PF00488">
    <property type="entry name" value="MutS_V"/>
    <property type="match status" value="1"/>
</dbReference>
<dbReference type="Gene3D" id="1.10.1420.10">
    <property type="match status" value="1"/>
</dbReference>
<accession>A0A1I5CJL7</accession>
<dbReference type="InterPro" id="IPR036187">
    <property type="entry name" value="DNA_mismatch_repair_MutS_sf"/>
</dbReference>
<dbReference type="GO" id="GO:0005829">
    <property type="term" value="C:cytosol"/>
    <property type="evidence" value="ECO:0007669"/>
    <property type="project" value="TreeGrafter"/>
</dbReference>
<evidence type="ECO:0000256" key="3">
    <source>
        <dbReference type="ARBA" id="ARBA00023125"/>
    </source>
</evidence>
<name>A0A1I5CJL7_9FIRM</name>
<evidence type="ECO:0000313" key="6">
    <source>
        <dbReference type="EMBL" id="SFN87205.1"/>
    </source>
</evidence>
<protein>
    <submittedName>
        <fullName evidence="6">MutS domain V</fullName>
    </submittedName>
</protein>
<dbReference type="RefSeq" id="WP_091684225.1">
    <property type="nucleotide sequence ID" value="NZ_BAABFM010000006.1"/>
</dbReference>
<dbReference type="OrthoDB" id="9802448at2"/>
<dbReference type="Proteomes" id="UP000198806">
    <property type="component" value="Unassembled WGS sequence"/>
</dbReference>
<proteinExistence type="predicted"/>
<dbReference type="GO" id="GO:0030983">
    <property type="term" value="F:mismatched DNA binding"/>
    <property type="evidence" value="ECO:0007669"/>
    <property type="project" value="InterPro"/>
</dbReference>
<reference evidence="6 7" key="1">
    <citation type="submission" date="2016-10" db="EMBL/GenBank/DDBJ databases">
        <authorList>
            <person name="de Groot N.N."/>
        </authorList>
    </citation>
    <scope>NUCLEOTIDE SEQUENCE [LARGE SCALE GENOMIC DNA]</scope>
    <source>
        <strain evidence="6 7">DSM 1283</strain>
    </source>
</reference>
<evidence type="ECO:0000256" key="4">
    <source>
        <dbReference type="SAM" id="Phobius"/>
    </source>
</evidence>
<dbReference type="GO" id="GO:0006298">
    <property type="term" value="P:mismatch repair"/>
    <property type="evidence" value="ECO:0007669"/>
    <property type="project" value="InterPro"/>
</dbReference>
<dbReference type="GO" id="GO:0005524">
    <property type="term" value="F:ATP binding"/>
    <property type="evidence" value="ECO:0007669"/>
    <property type="project" value="UniProtKB-KW"/>
</dbReference>
<dbReference type="PANTHER" id="PTHR11361">
    <property type="entry name" value="DNA MISMATCH REPAIR PROTEIN MUTS FAMILY MEMBER"/>
    <property type="match status" value="1"/>
</dbReference>
<dbReference type="InterPro" id="IPR045076">
    <property type="entry name" value="MutS"/>
</dbReference>
<keyword evidence="1" id="KW-0547">Nucleotide-binding</keyword>
<gene>
    <name evidence="6" type="ORF">SAMN04489757_103106</name>
</gene>
<evidence type="ECO:0000256" key="1">
    <source>
        <dbReference type="ARBA" id="ARBA00022741"/>
    </source>
</evidence>
<feature type="domain" description="DNA mismatch repair proteins mutS family" evidence="5">
    <location>
        <begin position="360"/>
        <end position="545"/>
    </location>
</feature>
<keyword evidence="4" id="KW-0812">Transmembrane</keyword>
<organism evidence="6 7">
    <name type="scientific">Anaerocolumna aminovalerica</name>
    <dbReference type="NCBI Taxonomy" id="1527"/>
    <lineage>
        <taxon>Bacteria</taxon>
        <taxon>Bacillati</taxon>
        <taxon>Bacillota</taxon>
        <taxon>Clostridia</taxon>
        <taxon>Lachnospirales</taxon>
        <taxon>Lachnospiraceae</taxon>
        <taxon>Anaerocolumna</taxon>
    </lineage>
</organism>
<keyword evidence="4" id="KW-1133">Transmembrane helix</keyword>
<keyword evidence="2" id="KW-0067">ATP-binding</keyword>
<dbReference type="PANTHER" id="PTHR11361:SF152">
    <property type="entry name" value="DNA MISMATCH REPAIR PROTEIN"/>
    <property type="match status" value="1"/>
</dbReference>
<evidence type="ECO:0000259" key="5">
    <source>
        <dbReference type="SMART" id="SM00534"/>
    </source>
</evidence>
<dbReference type="SMART" id="SM00534">
    <property type="entry name" value="MUTSac"/>
    <property type="match status" value="1"/>
</dbReference>
<keyword evidence="4" id="KW-0472">Membrane</keyword>
<dbReference type="InterPro" id="IPR000432">
    <property type="entry name" value="DNA_mismatch_repair_MutS_C"/>
</dbReference>
<feature type="transmembrane region" description="Helical" evidence="4">
    <location>
        <begin position="164"/>
        <end position="192"/>
    </location>
</feature>
<keyword evidence="7" id="KW-1185">Reference proteome</keyword>
<dbReference type="EMBL" id="FOWD01000003">
    <property type="protein sequence ID" value="SFN87205.1"/>
    <property type="molecule type" value="Genomic_DNA"/>
</dbReference>
<keyword evidence="3" id="KW-0238">DNA-binding</keyword>
<dbReference type="SUPFAM" id="SSF48334">
    <property type="entry name" value="DNA repair protein MutS, domain III"/>
    <property type="match status" value="1"/>
</dbReference>
<dbReference type="InterPro" id="IPR027417">
    <property type="entry name" value="P-loop_NTPase"/>
</dbReference>
<dbReference type="AlphaFoldDB" id="A0A1I5CJL7"/>
<sequence>MEFVYITGALIVGLIIKSIYDSKNSKIKLIEKLKQQWGEIPEQEYTVDSLVSIASYYRSVQNDSQDVDDITWNDVSMDDIFMLINNTNSSIGEEYLYSVLRKIKYDEKELRERNRLIEFFQKNSKERLEVQIALRRMGKLKDISVFEYINRLDHLDVTSNIPHYLMIIGLLGSIALIFFNPPLGGFLTFAMVTNNMIQYYRKKAQIEAYLNVCSYIIRLLGCVKDFSKLNVPEIKEYITQLEEASQKFDQFKKGARVVAGKNPNGDMLDIVLDYVRMLSHTDLIKFNSMLTCFKNNRKTLNNMFVTIGTLDSMIAVASFRTMLDYYSLPELVSGGKPFLQAEELFHPMIDEPVANSISEERCILITGSNASGKSTFIKTLAINAILSQTIFTSMCKSYKASYFYVASSMALQDNLLNKESYYIVEIKSLKRILDKLNSNIPTLCFVDEVLRGTNTLERVAASSRILYSFSQANALCCAATHDIELTHILEKHYSNYHFQEQVVDNNVLFDYKLQAGRAISRNAIKLLSVMGYSESIIESATKAANQFLEEGNWYNIE</sequence>
<dbReference type="Gene3D" id="3.40.50.300">
    <property type="entry name" value="P-loop containing nucleotide triphosphate hydrolases"/>
    <property type="match status" value="1"/>
</dbReference>
<evidence type="ECO:0000256" key="2">
    <source>
        <dbReference type="ARBA" id="ARBA00022840"/>
    </source>
</evidence>
<dbReference type="GO" id="GO:0140664">
    <property type="term" value="F:ATP-dependent DNA damage sensor activity"/>
    <property type="evidence" value="ECO:0007669"/>
    <property type="project" value="InterPro"/>
</dbReference>